<feature type="transmembrane region" description="Helical" evidence="6">
    <location>
        <begin position="121"/>
        <end position="140"/>
    </location>
</feature>
<dbReference type="CDD" id="cd06581">
    <property type="entry name" value="TM_PBP1_LivM_like"/>
    <property type="match status" value="1"/>
</dbReference>
<comment type="caution">
    <text evidence="7">The sequence shown here is derived from an EMBL/GenBank/DDBJ whole genome shotgun (WGS) entry which is preliminary data.</text>
</comment>
<dbReference type="AlphaFoldDB" id="A0A4R5A0B2"/>
<dbReference type="PANTHER" id="PTHR30482">
    <property type="entry name" value="HIGH-AFFINITY BRANCHED-CHAIN AMINO ACID TRANSPORT SYSTEM PERMEASE"/>
    <property type="match status" value="1"/>
</dbReference>
<gene>
    <name evidence="7" type="ORF">E1298_41635</name>
</gene>
<protein>
    <submittedName>
        <fullName evidence="7">ABC transporter</fullName>
    </submittedName>
</protein>
<dbReference type="InterPro" id="IPR043428">
    <property type="entry name" value="LivM-like"/>
</dbReference>
<dbReference type="Pfam" id="PF02653">
    <property type="entry name" value="BPD_transp_2"/>
    <property type="match status" value="1"/>
</dbReference>
<evidence type="ECO:0000256" key="5">
    <source>
        <dbReference type="ARBA" id="ARBA00023136"/>
    </source>
</evidence>
<evidence type="ECO:0000256" key="6">
    <source>
        <dbReference type="SAM" id="Phobius"/>
    </source>
</evidence>
<dbReference type="GO" id="GO:0005886">
    <property type="term" value="C:plasma membrane"/>
    <property type="evidence" value="ECO:0007669"/>
    <property type="project" value="UniProtKB-SubCell"/>
</dbReference>
<evidence type="ECO:0000256" key="4">
    <source>
        <dbReference type="ARBA" id="ARBA00022989"/>
    </source>
</evidence>
<feature type="transmembrane region" description="Helical" evidence="6">
    <location>
        <begin position="168"/>
        <end position="187"/>
    </location>
</feature>
<keyword evidence="5 6" id="KW-0472">Membrane</keyword>
<feature type="transmembrane region" description="Helical" evidence="6">
    <location>
        <begin position="12"/>
        <end position="32"/>
    </location>
</feature>
<feature type="transmembrane region" description="Helical" evidence="6">
    <location>
        <begin position="217"/>
        <end position="236"/>
    </location>
</feature>
<evidence type="ECO:0000313" key="8">
    <source>
        <dbReference type="Proteomes" id="UP000294513"/>
    </source>
</evidence>
<feature type="transmembrane region" description="Helical" evidence="6">
    <location>
        <begin position="248"/>
        <end position="279"/>
    </location>
</feature>
<dbReference type="EMBL" id="SMKU01000419">
    <property type="protein sequence ID" value="TDD65188.1"/>
    <property type="molecule type" value="Genomic_DNA"/>
</dbReference>
<dbReference type="Proteomes" id="UP000294513">
    <property type="component" value="Unassembled WGS sequence"/>
</dbReference>
<evidence type="ECO:0000313" key="7">
    <source>
        <dbReference type="EMBL" id="TDD65188.1"/>
    </source>
</evidence>
<feature type="transmembrane region" description="Helical" evidence="6">
    <location>
        <begin position="92"/>
        <end position="114"/>
    </location>
</feature>
<dbReference type="InterPro" id="IPR037294">
    <property type="entry name" value="ABC_BtuC-like"/>
</dbReference>
<accession>A0A4R5A0B2</accession>
<name>A0A4R5A0B2_9ACTN</name>
<feature type="transmembrane region" description="Helical" evidence="6">
    <location>
        <begin position="38"/>
        <end position="60"/>
    </location>
</feature>
<keyword evidence="2" id="KW-1003">Cell membrane</keyword>
<evidence type="ECO:0000256" key="2">
    <source>
        <dbReference type="ARBA" id="ARBA00022475"/>
    </source>
</evidence>
<keyword evidence="4 6" id="KW-1133">Transmembrane helix</keyword>
<dbReference type="Gene3D" id="1.10.3470.10">
    <property type="entry name" value="ABC transporter involved in vitamin B12 uptake, BtuC"/>
    <property type="match status" value="1"/>
</dbReference>
<keyword evidence="8" id="KW-1185">Reference proteome</keyword>
<feature type="transmembrane region" description="Helical" evidence="6">
    <location>
        <begin position="65"/>
        <end position="86"/>
    </location>
</feature>
<proteinExistence type="predicted"/>
<evidence type="ECO:0000256" key="3">
    <source>
        <dbReference type="ARBA" id="ARBA00022692"/>
    </source>
</evidence>
<feature type="transmembrane region" description="Helical" evidence="6">
    <location>
        <begin position="291"/>
        <end position="310"/>
    </location>
</feature>
<sequence length="319" mass="33393">MPGRDALARVLARATALQGGWALLILVALVAGRVLDDYAVTVAGTILIYAILGLGINIVVGYAGLLDLGFAAFFAIGAYTAGLLMVKLGWNFWLTLPAAVLAAAAAGVVIGYPTLRLRSDYLAIVTLGFGEIIRITVINLEVTGGPNGLTGIPPVVIGGREIVTPPDFYYLALAFFVAVLAATGLLARTRLAYAWRAVRSDDRAAEAVGVPTRRVKLLAYVIGAAVGAVAGPLNAAQLGTVDPSSFTFLTSLMILLVVIIGGMGSRPGVIVGAVVIIALPEVLRSVQEYRGLFFALLLILIVLLRPQGVWPARPRRLGL</sequence>
<organism evidence="7 8">
    <name type="scientific">Actinomadura rubrisoli</name>
    <dbReference type="NCBI Taxonomy" id="2530368"/>
    <lineage>
        <taxon>Bacteria</taxon>
        <taxon>Bacillati</taxon>
        <taxon>Actinomycetota</taxon>
        <taxon>Actinomycetes</taxon>
        <taxon>Streptosporangiales</taxon>
        <taxon>Thermomonosporaceae</taxon>
        <taxon>Actinomadura</taxon>
    </lineage>
</organism>
<dbReference type="PANTHER" id="PTHR30482:SF10">
    <property type="entry name" value="HIGH-AFFINITY BRANCHED-CHAIN AMINO ACID TRANSPORT PROTEIN BRAE"/>
    <property type="match status" value="1"/>
</dbReference>
<dbReference type="GO" id="GO:0015658">
    <property type="term" value="F:branched-chain amino acid transmembrane transporter activity"/>
    <property type="evidence" value="ECO:0007669"/>
    <property type="project" value="InterPro"/>
</dbReference>
<evidence type="ECO:0000256" key="1">
    <source>
        <dbReference type="ARBA" id="ARBA00004651"/>
    </source>
</evidence>
<comment type="subcellular location">
    <subcellularLocation>
        <location evidence="1">Cell membrane</location>
        <topology evidence="1">Multi-pass membrane protein</topology>
    </subcellularLocation>
</comment>
<reference evidence="7 8" key="1">
    <citation type="submission" date="2019-03" db="EMBL/GenBank/DDBJ databases">
        <title>Draft genome sequences of novel Actinobacteria.</title>
        <authorList>
            <person name="Sahin N."/>
            <person name="Ay H."/>
            <person name="Saygin H."/>
        </authorList>
    </citation>
    <scope>NUCLEOTIDE SEQUENCE [LARGE SCALE GENOMIC DNA]</scope>
    <source>
        <strain evidence="7 8">H3C3</strain>
    </source>
</reference>
<keyword evidence="3 6" id="KW-0812">Transmembrane</keyword>
<dbReference type="InterPro" id="IPR001851">
    <property type="entry name" value="ABC_transp_permease"/>
</dbReference>
<feature type="non-terminal residue" evidence="7">
    <location>
        <position position="319"/>
    </location>
</feature>